<dbReference type="Gene3D" id="2.130.10.10">
    <property type="entry name" value="YVTN repeat-like/Quinoprotein amine dehydrogenase"/>
    <property type="match status" value="1"/>
</dbReference>
<reference evidence="2 3" key="1">
    <citation type="submission" date="2019-08" db="EMBL/GenBank/DDBJ databases">
        <title>Archangium and Cystobacter genomes.</title>
        <authorList>
            <person name="Chen I.-C.K."/>
            <person name="Wielgoss S."/>
        </authorList>
    </citation>
    <scope>NUCLEOTIDE SEQUENCE [LARGE SCALE GENOMIC DNA]</scope>
    <source>
        <strain evidence="2 3">Cbm 6</strain>
    </source>
</reference>
<evidence type="ECO:0000313" key="2">
    <source>
        <dbReference type="EMBL" id="WNG50338.1"/>
    </source>
</evidence>
<dbReference type="EMBL" id="CP043494">
    <property type="protein sequence ID" value="WNG50338.1"/>
    <property type="molecule type" value="Genomic_DNA"/>
</dbReference>
<dbReference type="InterPro" id="IPR015943">
    <property type="entry name" value="WD40/YVTN_repeat-like_dom_sf"/>
</dbReference>
<evidence type="ECO:0008006" key="4">
    <source>
        <dbReference type="Google" id="ProtNLM"/>
    </source>
</evidence>
<name>A0ABY9X4K2_9BACT</name>
<protein>
    <recommendedName>
        <fullName evidence="4">Exo-alpha-sialidase</fullName>
    </recommendedName>
</protein>
<evidence type="ECO:0000313" key="3">
    <source>
        <dbReference type="Proteomes" id="UP001611383"/>
    </source>
</evidence>
<feature type="region of interest" description="Disordered" evidence="1">
    <location>
        <begin position="24"/>
        <end position="44"/>
    </location>
</feature>
<dbReference type="SUPFAM" id="SSF110296">
    <property type="entry name" value="Oligoxyloglucan reducing end-specific cellobiohydrolase"/>
    <property type="match status" value="1"/>
</dbReference>
<dbReference type="Proteomes" id="UP001611383">
    <property type="component" value="Chromosome"/>
</dbReference>
<keyword evidence="3" id="KW-1185">Reference proteome</keyword>
<evidence type="ECO:0000256" key="1">
    <source>
        <dbReference type="SAM" id="MobiDB-lite"/>
    </source>
</evidence>
<proteinExistence type="predicted"/>
<organism evidence="2 3">
    <name type="scientific">Archangium minus</name>
    <dbReference type="NCBI Taxonomy" id="83450"/>
    <lineage>
        <taxon>Bacteria</taxon>
        <taxon>Pseudomonadati</taxon>
        <taxon>Myxococcota</taxon>
        <taxon>Myxococcia</taxon>
        <taxon>Myxococcales</taxon>
        <taxon>Cystobacterineae</taxon>
        <taxon>Archangiaceae</taxon>
        <taxon>Archangium</taxon>
    </lineage>
</organism>
<accession>A0ABY9X4K2</accession>
<sequence>MDMSFLDRERGWAVGLEASFWETEDGGTTWRRPEPPHQPPRKLTEGFTLPSELRHVVRLTPGVAWLQAWVGWKEDQVFLTHDEGQSWFSVGRGPCAGSRFTLSGTAPQR</sequence>
<gene>
    <name evidence="2" type="ORF">F0U60_44065</name>
</gene>